<protein>
    <submittedName>
        <fullName evidence="2">Uncharacterized protein</fullName>
    </submittedName>
</protein>
<dbReference type="EMBL" id="BTRK01000002">
    <property type="protein sequence ID" value="GMR39648.1"/>
    <property type="molecule type" value="Genomic_DNA"/>
</dbReference>
<sequence>NRPEIHDWIQQNIYICDLDPSFGRTRFLTREEATIYRCQCGDPSRTALACAQHLEQRPFCSRLPSTCLDEWRIQFGGRHATFPTLTPSLFTRPTPSPSFHQQFRDRSQQQRPFRVSEFAVPAPPRDPV</sequence>
<organism evidence="2 3">
    <name type="scientific">Pristionchus mayeri</name>
    <dbReference type="NCBI Taxonomy" id="1317129"/>
    <lineage>
        <taxon>Eukaryota</taxon>
        <taxon>Metazoa</taxon>
        <taxon>Ecdysozoa</taxon>
        <taxon>Nematoda</taxon>
        <taxon>Chromadorea</taxon>
        <taxon>Rhabditida</taxon>
        <taxon>Rhabditina</taxon>
        <taxon>Diplogasteromorpha</taxon>
        <taxon>Diplogasteroidea</taxon>
        <taxon>Neodiplogasteridae</taxon>
        <taxon>Pristionchus</taxon>
    </lineage>
</organism>
<feature type="non-terminal residue" evidence="2">
    <location>
        <position position="1"/>
    </location>
</feature>
<dbReference type="AlphaFoldDB" id="A0AAN5C6V2"/>
<proteinExistence type="predicted"/>
<dbReference type="Proteomes" id="UP001328107">
    <property type="component" value="Unassembled WGS sequence"/>
</dbReference>
<feature type="region of interest" description="Disordered" evidence="1">
    <location>
        <begin position="92"/>
        <end position="128"/>
    </location>
</feature>
<comment type="caution">
    <text evidence="2">The sequence shown here is derived from an EMBL/GenBank/DDBJ whole genome shotgun (WGS) entry which is preliminary data.</text>
</comment>
<evidence type="ECO:0000256" key="1">
    <source>
        <dbReference type="SAM" id="MobiDB-lite"/>
    </source>
</evidence>
<keyword evidence="3" id="KW-1185">Reference proteome</keyword>
<feature type="non-terminal residue" evidence="2">
    <location>
        <position position="128"/>
    </location>
</feature>
<evidence type="ECO:0000313" key="2">
    <source>
        <dbReference type="EMBL" id="GMR39648.1"/>
    </source>
</evidence>
<gene>
    <name evidence="2" type="ORF">PMAYCL1PPCAC_09843</name>
</gene>
<reference evidence="3" key="1">
    <citation type="submission" date="2022-10" db="EMBL/GenBank/DDBJ databases">
        <title>Genome assembly of Pristionchus species.</title>
        <authorList>
            <person name="Yoshida K."/>
            <person name="Sommer R.J."/>
        </authorList>
    </citation>
    <scope>NUCLEOTIDE SEQUENCE [LARGE SCALE GENOMIC DNA]</scope>
    <source>
        <strain evidence="3">RS5460</strain>
    </source>
</reference>
<name>A0AAN5C6V2_9BILA</name>
<accession>A0AAN5C6V2</accession>
<evidence type="ECO:0000313" key="3">
    <source>
        <dbReference type="Proteomes" id="UP001328107"/>
    </source>
</evidence>
<feature type="compositionally biased region" description="Polar residues" evidence="1">
    <location>
        <begin position="92"/>
        <end position="101"/>
    </location>
</feature>